<sequence length="177" mass="18242">MIRSFLSSASILCLLASSSILLADSKFIDFASLDAAAIKVENGASVAIVDHEGSKAIQLTFPASKSYPGFELSAPNGEWNLGSSSGVTAEVTNTSSVKVGVSLRVENAGDWQKAPWNSNVTWLAPGATGSVVVKFGESFGKPGFALDPAAVTKIKVFVGTPTVDGTVIVNSIEGFDG</sequence>
<organism evidence="2 3">
    <name type="scientific">Terrimicrobium sacchariphilum</name>
    <dbReference type="NCBI Taxonomy" id="690879"/>
    <lineage>
        <taxon>Bacteria</taxon>
        <taxon>Pseudomonadati</taxon>
        <taxon>Verrucomicrobiota</taxon>
        <taxon>Terrimicrobiia</taxon>
        <taxon>Terrimicrobiales</taxon>
        <taxon>Terrimicrobiaceae</taxon>
        <taxon>Terrimicrobium</taxon>
    </lineage>
</organism>
<comment type="caution">
    <text evidence="2">The sequence shown here is derived from an EMBL/GenBank/DDBJ whole genome shotgun (WGS) entry which is preliminary data.</text>
</comment>
<reference evidence="3" key="1">
    <citation type="journal article" date="2017" name="Genome Announc.">
        <title>Draft Genome Sequence of Terrimicrobium sacchariphilum NM-5T, a Facultative Anaerobic Soil Bacterium of the Class Spartobacteria.</title>
        <authorList>
            <person name="Qiu Y.L."/>
            <person name="Tourlousse D.M."/>
            <person name="Matsuura N."/>
            <person name="Ohashi A."/>
            <person name="Sekiguchi Y."/>
        </authorList>
    </citation>
    <scope>NUCLEOTIDE SEQUENCE [LARGE SCALE GENOMIC DNA]</scope>
    <source>
        <strain evidence="3">NM-5</strain>
    </source>
</reference>
<gene>
    <name evidence="2" type="ORF">TSACC_22390</name>
</gene>
<dbReference type="Gene3D" id="2.60.120.430">
    <property type="entry name" value="Galactose-binding lectin"/>
    <property type="match status" value="1"/>
</dbReference>
<dbReference type="EMBL" id="BDCO01000002">
    <property type="protein sequence ID" value="GAT33968.1"/>
    <property type="molecule type" value="Genomic_DNA"/>
</dbReference>
<dbReference type="Proteomes" id="UP000076023">
    <property type="component" value="Unassembled WGS sequence"/>
</dbReference>
<dbReference type="OrthoDB" id="9830082at2"/>
<name>A0A146GBK8_TERSA</name>
<protein>
    <submittedName>
        <fullName evidence="2">Uncharacterized protein</fullName>
    </submittedName>
</protein>
<evidence type="ECO:0000256" key="1">
    <source>
        <dbReference type="SAM" id="SignalP"/>
    </source>
</evidence>
<feature type="chain" id="PRO_5007524705" evidence="1">
    <location>
        <begin position="24"/>
        <end position="177"/>
    </location>
</feature>
<keyword evidence="3" id="KW-1185">Reference proteome</keyword>
<evidence type="ECO:0000313" key="3">
    <source>
        <dbReference type="Proteomes" id="UP000076023"/>
    </source>
</evidence>
<dbReference type="RefSeq" id="WP_153811412.1">
    <property type="nucleotide sequence ID" value="NZ_BDCO01000002.1"/>
</dbReference>
<feature type="signal peptide" evidence="1">
    <location>
        <begin position="1"/>
        <end position="23"/>
    </location>
</feature>
<keyword evidence="1" id="KW-0732">Signal</keyword>
<dbReference type="AlphaFoldDB" id="A0A146GBK8"/>
<dbReference type="STRING" id="690879.TSACC_22390"/>
<evidence type="ECO:0000313" key="2">
    <source>
        <dbReference type="EMBL" id="GAT33968.1"/>
    </source>
</evidence>
<proteinExistence type="predicted"/>
<dbReference type="InParanoid" id="A0A146GBK8"/>
<accession>A0A146GBK8</accession>